<reference evidence="1 2" key="1">
    <citation type="submission" date="2015-08" db="EMBL/GenBank/DDBJ databases">
        <title>Genome sequencing of Penicillium nordicum.</title>
        <authorList>
            <person name="Nguyen H.D."/>
            <person name="Seifert K.A."/>
        </authorList>
    </citation>
    <scope>NUCLEOTIDE SEQUENCE [LARGE SCALE GENOMIC DNA]</scope>
    <source>
        <strain evidence="1 2">DAOMC 185683</strain>
    </source>
</reference>
<sequence>MGYIGIVGHCLHNPNSGLNCSIARISPSALLGPSIHRHPKQRQPKLAVFPHFTSFAKSTNVNGSSSCTHHGLPPLFSSSSLPLLMSPEELAWIGELGAEGRRPGSSPLLCSLGLPPSLYSGLLNFEVLSLPSFVIVYCPSRQSRLYALILCLLCPWQQSLLADPVTRALVSS</sequence>
<evidence type="ECO:0000313" key="1">
    <source>
        <dbReference type="EMBL" id="KOS40040.1"/>
    </source>
</evidence>
<organism evidence="1 2">
    <name type="scientific">Penicillium nordicum</name>
    <dbReference type="NCBI Taxonomy" id="229535"/>
    <lineage>
        <taxon>Eukaryota</taxon>
        <taxon>Fungi</taxon>
        <taxon>Dikarya</taxon>
        <taxon>Ascomycota</taxon>
        <taxon>Pezizomycotina</taxon>
        <taxon>Eurotiomycetes</taxon>
        <taxon>Eurotiomycetidae</taxon>
        <taxon>Eurotiales</taxon>
        <taxon>Aspergillaceae</taxon>
        <taxon>Penicillium</taxon>
    </lineage>
</organism>
<protein>
    <submittedName>
        <fullName evidence="1">Uncharacterized protein</fullName>
    </submittedName>
</protein>
<accession>A0A0M8P464</accession>
<name>A0A0M8P464_9EURO</name>
<dbReference type="EMBL" id="LHQQ01000179">
    <property type="protein sequence ID" value="KOS40040.1"/>
    <property type="molecule type" value="Genomic_DNA"/>
</dbReference>
<dbReference type="OrthoDB" id="10630063at2759"/>
<dbReference type="AlphaFoldDB" id="A0A0M8P464"/>
<keyword evidence="2" id="KW-1185">Reference proteome</keyword>
<dbReference type="Proteomes" id="UP000037696">
    <property type="component" value="Unassembled WGS sequence"/>
</dbReference>
<gene>
    <name evidence="1" type="ORF">ACN38_g9112</name>
</gene>
<proteinExistence type="predicted"/>
<comment type="caution">
    <text evidence="1">The sequence shown here is derived from an EMBL/GenBank/DDBJ whole genome shotgun (WGS) entry which is preliminary data.</text>
</comment>
<evidence type="ECO:0000313" key="2">
    <source>
        <dbReference type="Proteomes" id="UP000037696"/>
    </source>
</evidence>